<organism evidence="1 2">
    <name type="scientific">Caballeronia sordidicola</name>
    <name type="common">Burkholderia sordidicola</name>
    <dbReference type="NCBI Taxonomy" id="196367"/>
    <lineage>
        <taxon>Bacteria</taxon>
        <taxon>Pseudomonadati</taxon>
        <taxon>Pseudomonadota</taxon>
        <taxon>Betaproteobacteria</taxon>
        <taxon>Burkholderiales</taxon>
        <taxon>Burkholderiaceae</taxon>
        <taxon>Caballeronia</taxon>
    </lineage>
</organism>
<proteinExistence type="predicted"/>
<name>A0A242MD74_CABSO</name>
<sequence>MDVALKPSADAKLAVKVLEKVMKDYPEVDTKRVYITGLAQGGFSQASSSIDRPCCAA</sequence>
<dbReference type="Proteomes" id="UP000195221">
    <property type="component" value="Unassembled WGS sequence"/>
</dbReference>
<dbReference type="Gene3D" id="3.40.50.1820">
    <property type="entry name" value="alpha/beta hydrolase"/>
    <property type="match status" value="1"/>
</dbReference>
<accession>A0A242MD74</accession>
<dbReference type="EMBL" id="NBTZ01000116">
    <property type="protein sequence ID" value="OTP69247.1"/>
    <property type="molecule type" value="Genomic_DNA"/>
</dbReference>
<evidence type="ECO:0000313" key="2">
    <source>
        <dbReference type="Proteomes" id="UP000195221"/>
    </source>
</evidence>
<gene>
    <name evidence="1" type="ORF">PAMC26577_31390</name>
</gene>
<dbReference type="InterPro" id="IPR029058">
    <property type="entry name" value="AB_hydrolase_fold"/>
</dbReference>
<protein>
    <submittedName>
        <fullName evidence="1">Uncharacterized protein</fullName>
    </submittedName>
</protein>
<reference evidence="1 2" key="1">
    <citation type="submission" date="2017-03" db="EMBL/GenBank/DDBJ databases">
        <title>Genome analysis of strain PAMC 26577.</title>
        <authorList>
            <person name="Oh H.-M."/>
            <person name="Yang J.-A."/>
        </authorList>
    </citation>
    <scope>NUCLEOTIDE SEQUENCE [LARGE SCALE GENOMIC DNA]</scope>
    <source>
        <strain evidence="1 2">PAMC 26577</strain>
    </source>
</reference>
<dbReference type="RefSeq" id="WP_178391881.1">
    <property type="nucleotide sequence ID" value="NZ_MSRG01000052.1"/>
</dbReference>
<comment type="caution">
    <text evidence="1">The sequence shown here is derived from an EMBL/GenBank/DDBJ whole genome shotgun (WGS) entry which is preliminary data.</text>
</comment>
<evidence type="ECO:0000313" key="1">
    <source>
        <dbReference type="EMBL" id="OTP69247.1"/>
    </source>
</evidence>
<dbReference type="AlphaFoldDB" id="A0A242MD74"/>